<dbReference type="Gene3D" id="1.10.3720.10">
    <property type="entry name" value="MetI-like"/>
    <property type="match status" value="1"/>
</dbReference>
<keyword evidence="3" id="KW-1003">Cell membrane</keyword>
<evidence type="ECO:0000256" key="5">
    <source>
        <dbReference type="ARBA" id="ARBA00022989"/>
    </source>
</evidence>
<evidence type="ECO:0000259" key="8">
    <source>
        <dbReference type="PROSITE" id="PS50928"/>
    </source>
</evidence>
<keyword evidence="5 7" id="KW-1133">Transmembrane helix</keyword>
<evidence type="ECO:0000256" key="6">
    <source>
        <dbReference type="ARBA" id="ARBA00023136"/>
    </source>
</evidence>
<evidence type="ECO:0000256" key="2">
    <source>
        <dbReference type="ARBA" id="ARBA00022448"/>
    </source>
</evidence>
<dbReference type="GO" id="GO:0055085">
    <property type="term" value="P:transmembrane transport"/>
    <property type="evidence" value="ECO:0007669"/>
    <property type="project" value="InterPro"/>
</dbReference>
<evidence type="ECO:0000313" key="10">
    <source>
        <dbReference type="Proteomes" id="UP000574276"/>
    </source>
</evidence>
<dbReference type="EMBL" id="JACEGA010000001">
    <property type="protein sequence ID" value="MBB2183972.1"/>
    <property type="molecule type" value="Genomic_DNA"/>
</dbReference>
<dbReference type="Proteomes" id="UP000574276">
    <property type="component" value="Unassembled WGS sequence"/>
</dbReference>
<dbReference type="CDD" id="cd06261">
    <property type="entry name" value="TM_PBP2"/>
    <property type="match status" value="1"/>
</dbReference>
<keyword evidence="10" id="KW-1185">Reference proteome</keyword>
<keyword evidence="6 7" id="KW-0472">Membrane</keyword>
<dbReference type="PANTHER" id="PTHR43227:SF11">
    <property type="entry name" value="BLL4140 PROTEIN"/>
    <property type="match status" value="1"/>
</dbReference>
<comment type="subcellular location">
    <subcellularLocation>
        <location evidence="1 7">Cell membrane</location>
        <topology evidence="1 7">Multi-pass membrane protein</topology>
    </subcellularLocation>
</comment>
<feature type="transmembrane region" description="Helical" evidence="7">
    <location>
        <begin position="106"/>
        <end position="129"/>
    </location>
</feature>
<keyword evidence="4 7" id="KW-0812">Transmembrane</keyword>
<comment type="similarity">
    <text evidence="7">Belongs to the binding-protein-dependent transport system permease family.</text>
</comment>
<protein>
    <submittedName>
        <fullName evidence="9">Sugar ABC transporter permease</fullName>
    </submittedName>
</protein>
<evidence type="ECO:0000256" key="7">
    <source>
        <dbReference type="RuleBase" id="RU363032"/>
    </source>
</evidence>
<reference evidence="9 10" key="1">
    <citation type="submission" date="2020-07" db="EMBL/GenBank/DDBJ databases">
        <title>Characterization and genome sequencing of isolate MD1, a novel member within the family Lachnospiraceae.</title>
        <authorList>
            <person name="Rettenmaier R."/>
            <person name="Di Bello L."/>
            <person name="Zinser C."/>
            <person name="Scheitz K."/>
            <person name="Liebl W."/>
            <person name="Zverlov V."/>
        </authorList>
    </citation>
    <scope>NUCLEOTIDE SEQUENCE [LARGE SCALE GENOMIC DNA]</scope>
    <source>
        <strain evidence="9 10">MD1</strain>
    </source>
</reference>
<dbReference type="Pfam" id="PF00528">
    <property type="entry name" value="BPD_transp_1"/>
    <property type="match status" value="1"/>
</dbReference>
<feature type="transmembrane region" description="Helical" evidence="7">
    <location>
        <begin position="68"/>
        <end position="86"/>
    </location>
</feature>
<dbReference type="PROSITE" id="PS50928">
    <property type="entry name" value="ABC_TM1"/>
    <property type="match status" value="1"/>
</dbReference>
<evidence type="ECO:0000256" key="1">
    <source>
        <dbReference type="ARBA" id="ARBA00004651"/>
    </source>
</evidence>
<feature type="transmembrane region" description="Helical" evidence="7">
    <location>
        <begin position="6"/>
        <end position="24"/>
    </location>
</feature>
<name>A0A839K466_9FIRM</name>
<evidence type="ECO:0000313" key="9">
    <source>
        <dbReference type="EMBL" id="MBB2183972.1"/>
    </source>
</evidence>
<dbReference type="SUPFAM" id="SSF161098">
    <property type="entry name" value="MetI-like"/>
    <property type="match status" value="1"/>
</dbReference>
<feature type="domain" description="ABC transmembrane type-1" evidence="8">
    <location>
        <begin position="60"/>
        <end position="279"/>
    </location>
</feature>
<accession>A0A839K466</accession>
<dbReference type="InterPro" id="IPR000515">
    <property type="entry name" value="MetI-like"/>
</dbReference>
<dbReference type="GO" id="GO:0005886">
    <property type="term" value="C:plasma membrane"/>
    <property type="evidence" value="ECO:0007669"/>
    <property type="project" value="UniProtKB-SubCell"/>
</dbReference>
<feature type="transmembrane region" description="Helical" evidence="7">
    <location>
        <begin position="258"/>
        <end position="283"/>
    </location>
</feature>
<dbReference type="InterPro" id="IPR035906">
    <property type="entry name" value="MetI-like_sf"/>
</dbReference>
<dbReference type="AlphaFoldDB" id="A0A839K466"/>
<comment type="caution">
    <text evidence="9">The sequence shown here is derived from an EMBL/GenBank/DDBJ whole genome shotgun (WGS) entry which is preliminary data.</text>
</comment>
<keyword evidence="2 7" id="KW-0813">Transport</keyword>
<dbReference type="InterPro" id="IPR050809">
    <property type="entry name" value="UgpAE/MalFG_permease"/>
</dbReference>
<organism evidence="9 10">
    <name type="scientific">Variimorphobacter saccharofermentans</name>
    <dbReference type="NCBI Taxonomy" id="2755051"/>
    <lineage>
        <taxon>Bacteria</taxon>
        <taxon>Bacillati</taxon>
        <taxon>Bacillota</taxon>
        <taxon>Clostridia</taxon>
        <taxon>Lachnospirales</taxon>
        <taxon>Lachnospiraceae</taxon>
        <taxon>Variimorphobacter</taxon>
    </lineage>
</organism>
<evidence type="ECO:0000256" key="3">
    <source>
        <dbReference type="ARBA" id="ARBA00022475"/>
    </source>
</evidence>
<evidence type="ECO:0000256" key="4">
    <source>
        <dbReference type="ARBA" id="ARBA00022692"/>
    </source>
</evidence>
<proteinExistence type="inferred from homology"/>
<sequence length="292" mass="32611">MSIPLLLYQILFKYIPIYGWSMAFQKFKPGRSMWEQEWVGFDNFKKLFTGINGERFIQDIINTLGQSILTLVLGTVFAIILALMLNEVKDGVFKRVIQNITYMPHFLSWIIVAGIVSVALSAPSSGGFINSALLSLHIIDEPIQFLSKPEYFWGIAALSHLWKELGWNTILYLAAITAIDPSLYEAAEMDGAGRFSKIWNITLPGIRPTIVILLIMSTGYILEAGFEIPYFLGNGLVVEKSETIDVFVMRYGYQMGNYSLAVVAGMFKTVVGIIIVGIVNFIAGRLGEETLI</sequence>
<feature type="transmembrane region" description="Helical" evidence="7">
    <location>
        <begin position="198"/>
        <end position="222"/>
    </location>
</feature>
<gene>
    <name evidence="9" type="ORF">H0486_13915</name>
</gene>
<dbReference type="PANTHER" id="PTHR43227">
    <property type="entry name" value="BLL4140 PROTEIN"/>
    <property type="match status" value="1"/>
</dbReference>